<evidence type="ECO:0000256" key="5">
    <source>
        <dbReference type="SAM" id="MobiDB-lite"/>
    </source>
</evidence>
<dbReference type="SMART" id="SM00913">
    <property type="entry name" value="IBN_N"/>
    <property type="match status" value="1"/>
</dbReference>
<dbReference type="PANTHER" id="PTHR12363">
    <property type="entry name" value="TRANSPORTIN 3 AND IMPORTIN 13"/>
    <property type="match status" value="1"/>
</dbReference>
<dbReference type="Proteomes" id="UP001479436">
    <property type="component" value="Unassembled WGS sequence"/>
</dbReference>
<keyword evidence="4" id="KW-0539">Nucleus</keyword>
<dbReference type="PANTHER" id="PTHR12363:SF33">
    <property type="entry name" value="IMPORTIN-13"/>
    <property type="match status" value="1"/>
</dbReference>
<gene>
    <name evidence="7" type="ORF">K7432_014890</name>
</gene>
<protein>
    <recommendedName>
        <fullName evidence="6">Importin N-terminal domain-containing protein</fullName>
    </recommendedName>
</protein>
<dbReference type="EMBL" id="JASJQH010008702">
    <property type="protein sequence ID" value="KAK9687193.1"/>
    <property type="molecule type" value="Genomic_DNA"/>
</dbReference>
<dbReference type="InterPro" id="IPR001494">
    <property type="entry name" value="Importin-beta_N"/>
</dbReference>
<dbReference type="Pfam" id="PF03810">
    <property type="entry name" value="IBN_N"/>
    <property type="match status" value="1"/>
</dbReference>
<proteinExistence type="inferred from homology"/>
<dbReference type="SUPFAM" id="SSF48371">
    <property type="entry name" value="ARM repeat"/>
    <property type="match status" value="1"/>
</dbReference>
<evidence type="ECO:0000256" key="1">
    <source>
        <dbReference type="ARBA" id="ARBA00004123"/>
    </source>
</evidence>
<organism evidence="7 8">
    <name type="scientific">Basidiobolus ranarum</name>
    <dbReference type="NCBI Taxonomy" id="34480"/>
    <lineage>
        <taxon>Eukaryota</taxon>
        <taxon>Fungi</taxon>
        <taxon>Fungi incertae sedis</taxon>
        <taxon>Zoopagomycota</taxon>
        <taxon>Entomophthoromycotina</taxon>
        <taxon>Basidiobolomycetes</taxon>
        <taxon>Basidiobolales</taxon>
        <taxon>Basidiobolaceae</taxon>
        <taxon>Basidiobolus</taxon>
    </lineage>
</organism>
<reference evidence="7 8" key="1">
    <citation type="submission" date="2023-04" db="EMBL/GenBank/DDBJ databases">
        <title>Genome of Basidiobolus ranarum AG-B5.</title>
        <authorList>
            <person name="Stajich J.E."/>
            <person name="Carter-House D."/>
            <person name="Gryganskyi A."/>
        </authorList>
    </citation>
    <scope>NUCLEOTIDE SEQUENCE [LARGE SCALE GENOMIC DNA]</scope>
    <source>
        <strain evidence="7 8">AG-B5</strain>
    </source>
</reference>
<evidence type="ECO:0000256" key="2">
    <source>
        <dbReference type="ARBA" id="ARBA00007991"/>
    </source>
</evidence>
<evidence type="ECO:0000259" key="6">
    <source>
        <dbReference type="SMART" id="SM00913"/>
    </source>
</evidence>
<feature type="region of interest" description="Disordered" evidence="5">
    <location>
        <begin position="1"/>
        <end position="21"/>
    </location>
</feature>
<name>A0ABR2VNV4_9FUNG</name>
<feature type="domain" description="Importin N-terminal" evidence="6">
    <location>
        <begin position="42"/>
        <end position="107"/>
    </location>
</feature>
<dbReference type="Gene3D" id="1.25.10.10">
    <property type="entry name" value="Leucine-rich Repeat Variant"/>
    <property type="match status" value="1"/>
</dbReference>
<dbReference type="InterPro" id="IPR051345">
    <property type="entry name" value="Importin_beta-like_NTR"/>
</dbReference>
<evidence type="ECO:0000313" key="7">
    <source>
        <dbReference type="EMBL" id="KAK9687193.1"/>
    </source>
</evidence>
<comment type="subcellular location">
    <subcellularLocation>
        <location evidence="1">Nucleus</location>
    </subcellularLocation>
</comment>
<sequence>MNFDNSLKFPGQSTTQKTTENHGFYTDLGSFLSELEIPTPTAVDVLHNLQKEPNGWQLASILLENSSSQNQFFGAHTFQIKISRDWNTLPEGQVEQLRDEIIKWIVEFSNGPNLVLTKLCLALTTYALRTVPETWTNFIPATLQALEVESKKPHSRPVNTENAFLEILTLIPEELNRADLIGSKKSQFNQELLDSIPLVLNTIGTFLSNDTRTDIAYELLRQKSLRCLQSWIQYGIPSDSLAPIFNRVLILLQRESTFEAATEVLIELLTRQGNSQYGNTLSESFFQCITSPWMKNVVDTCIRESNEDVASNLARLLTTYGEEFTEYIVQHLAKPDTSIYLEMMIGFIGFPGYFAEDQEISFLSIKILFTFQALYTPFYS</sequence>
<evidence type="ECO:0000256" key="3">
    <source>
        <dbReference type="ARBA" id="ARBA00022448"/>
    </source>
</evidence>
<keyword evidence="3" id="KW-0813">Transport</keyword>
<keyword evidence="8" id="KW-1185">Reference proteome</keyword>
<evidence type="ECO:0000313" key="8">
    <source>
        <dbReference type="Proteomes" id="UP001479436"/>
    </source>
</evidence>
<dbReference type="InterPro" id="IPR016024">
    <property type="entry name" value="ARM-type_fold"/>
</dbReference>
<accession>A0ABR2VNV4</accession>
<dbReference type="InterPro" id="IPR011989">
    <property type="entry name" value="ARM-like"/>
</dbReference>
<evidence type="ECO:0000256" key="4">
    <source>
        <dbReference type="ARBA" id="ARBA00023242"/>
    </source>
</evidence>
<dbReference type="Pfam" id="PF08389">
    <property type="entry name" value="Xpo1"/>
    <property type="match status" value="1"/>
</dbReference>
<dbReference type="InterPro" id="IPR013598">
    <property type="entry name" value="Exportin-1/Importin-b-like"/>
</dbReference>
<comment type="similarity">
    <text evidence="2">Belongs to the importin beta family.</text>
</comment>
<comment type="caution">
    <text evidence="7">The sequence shown here is derived from an EMBL/GenBank/DDBJ whole genome shotgun (WGS) entry which is preliminary data.</text>
</comment>